<dbReference type="InterPro" id="IPR036663">
    <property type="entry name" value="Fumarylacetoacetase_C_sf"/>
</dbReference>
<comment type="caution">
    <text evidence="4">The sequence shown here is derived from an EMBL/GenBank/DDBJ whole genome shotgun (WGS) entry which is preliminary data.</text>
</comment>
<gene>
    <name evidence="4" type="ORF">COB13_12935</name>
</gene>
<reference key="1">
    <citation type="submission" date="2017-08" db="EMBL/GenBank/DDBJ databases">
        <title>A dynamic microbial community with high functional redundancy inhabits the cold, oxic subseafloor aquifer.</title>
        <authorList>
            <person name="Tully B.J."/>
            <person name="Wheat C.G."/>
            <person name="Glazer B.T."/>
            <person name="Huber J.A."/>
        </authorList>
    </citation>
    <scope>NUCLEOTIDE SEQUENCE [LARGE SCALE GENOMIC DNA]</scope>
</reference>
<accession>A0A2A4YWT3</accession>
<dbReference type="InterPro" id="IPR011234">
    <property type="entry name" value="Fumarylacetoacetase-like_C"/>
</dbReference>
<evidence type="ECO:0000259" key="3">
    <source>
        <dbReference type="Pfam" id="PF01557"/>
    </source>
</evidence>
<protein>
    <submittedName>
        <fullName evidence="4">Fumarylacetoacetate hydrolase</fullName>
    </submittedName>
</protein>
<sequence length="394" mass="42249">MFPALTVENTLPTDGENATLVGRVWLPEVAGPAVVVIRDGDIFDISRAVATMSELINAENPQAILQSNIGVKTCSVSELLANTVPHNDHVGDPKKPWLLTPIDLQTIKANGVTFAASMLERVIEEKAMGDPKVADEIRAVINEKVGANLAEITPGSDEAERVKQVLIEQDMWSQYLEVGIGPYAEVFTKAPTMSSVGTGFEVGIHPESTWNNPEPEVVLVVSAAGKIVGATLGNDVNLRDFEGRSALLLGKAKDNNASAALGPFIRLVDDGFGLDDIRQMDLAMSVEGEDGYHLSDGSSMKFISRDIEDLVGQTISRNHQYPDGLVLYTGTMFAPTDDRGEKGSGFTHKVGDVVKVSSPKLGTLTNRVNLTTKAPEWVFGAGALMKNLAKRGLL</sequence>
<dbReference type="PANTHER" id="PTHR42796:SF7">
    <property type="entry name" value="2-DEHYDRO-3-DEOXY-D-ARABINONATE DEHYDRATASE"/>
    <property type="match status" value="1"/>
</dbReference>
<dbReference type="GO" id="GO:0046872">
    <property type="term" value="F:metal ion binding"/>
    <property type="evidence" value="ECO:0007669"/>
    <property type="project" value="UniProtKB-KW"/>
</dbReference>
<feature type="domain" description="Fumarylacetoacetase-like C-terminal" evidence="3">
    <location>
        <begin position="222"/>
        <end position="368"/>
    </location>
</feature>
<comment type="similarity">
    <text evidence="1">Belongs to the FAH family.</text>
</comment>
<dbReference type="Pfam" id="PF01557">
    <property type="entry name" value="FAA_hydrolase"/>
    <property type="match status" value="1"/>
</dbReference>
<reference evidence="4" key="2">
    <citation type="journal article" date="2018" name="ISME J.">
        <title>A dynamic microbial community with high functional redundancy inhabits the cold, oxic subseafloor aquifer.</title>
        <authorList>
            <person name="Tully B.J."/>
            <person name="Wheat C.G."/>
            <person name="Glazer B.T."/>
            <person name="Huber J.A."/>
        </authorList>
    </citation>
    <scope>NUCLEOTIDE SEQUENCE</scope>
    <source>
        <strain evidence="4">NORP83</strain>
    </source>
</reference>
<dbReference type="SUPFAM" id="SSF56529">
    <property type="entry name" value="FAH"/>
    <property type="match status" value="1"/>
</dbReference>
<dbReference type="EMBL" id="NVUS01000019">
    <property type="protein sequence ID" value="PCI98767.1"/>
    <property type="molecule type" value="Genomic_DNA"/>
</dbReference>
<dbReference type="GO" id="GO:0044281">
    <property type="term" value="P:small molecule metabolic process"/>
    <property type="evidence" value="ECO:0007669"/>
    <property type="project" value="UniProtKB-ARBA"/>
</dbReference>
<dbReference type="AlphaFoldDB" id="A0A2A4YWT3"/>
<evidence type="ECO:0000256" key="2">
    <source>
        <dbReference type="ARBA" id="ARBA00022723"/>
    </source>
</evidence>
<proteinExistence type="inferred from homology"/>
<evidence type="ECO:0000313" key="4">
    <source>
        <dbReference type="EMBL" id="PCI98767.1"/>
    </source>
</evidence>
<dbReference type="PANTHER" id="PTHR42796">
    <property type="entry name" value="FUMARYLACETOACETATE HYDROLASE DOMAIN-CONTAINING PROTEIN 2A-RELATED"/>
    <property type="match status" value="1"/>
</dbReference>
<dbReference type="Gene3D" id="3.90.850.10">
    <property type="entry name" value="Fumarylacetoacetase-like, C-terminal domain"/>
    <property type="match status" value="1"/>
</dbReference>
<organism evidence="4">
    <name type="scientific">OCS116 cluster bacterium</name>
    <dbReference type="NCBI Taxonomy" id="2030921"/>
    <lineage>
        <taxon>Bacteria</taxon>
        <taxon>Pseudomonadati</taxon>
        <taxon>Pseudomonadota</taxon>
        <taxon>Alphaproteobacteria</taxon>
        <taxon>OCS116 cluster</taxon>
    </lineage>
</organism>
<dbReference type="GO" id="GO:0016787">
    <property type="term" value="F:hydrolase activity"/>
    <property type="evidence" value="ECO:0007669"/>
    <property type="project" value="UniProtKB-KW"/>
</dbReference>
<name>A0A2A4YWT3_9PROT</name>
<keyword evidence="4" id="KW-0378">Hydrolase</keyword>
<keyword evidence="2" id="KW-0479">Metal-binding</keyword>
<dbReference type="InterPro" id="IPR051121">
    <property type="entry name" value="FAH"/>
</dbReference>
<evidence type="ECO:0000256" key="1">
    <source>
        <dbReference type="ARBA" id="ARBA00010211"/>
    </source>
</evidence>